<comment type="caution">
    <text evidence="7">The sequence shown here is derived from an EMBL/GenBank/DDBJ whole genome shotgun (WGS) entry which is preliminary data.</text>
</comment>
<comment type="subunit">
    <text evidence="2 6">Interacts with hair keratins.</text>
</comment>
<evidence type="ECO:0000256" key="2">
    <source>
        <dbReference type="ARBA" id="ARBA00011662"/>
    </source>
</evidence>
<comment type="function">
    <text evidence="1 6">In the hair cortex, hair keratin intermediate filaments are embedded in an interfilamentous matrix, consisting of hair keratin-associated proteins (KRTAP), which are essential for the formation of a rigid and resistant hair shaft through their extensive disulfide bond cross-linking with abundant cysteine residues of hair keratins. The matrix proteins include the high-sulfur and high-glycine-tyrosine keratins.</text>
</comment>
<evidence type="ECO:0000256" key="5">
    <source>
        <dbReference type="ARBA" id="ARBA00034495"/>
    </source>
</evidence>
<comment type="similarity">
    <text evidence="5 6">Belongs to the PMG family.</text>
</comment>
<protein>
    <recommendedName>
        <fullName evidence="6">Keratin-associated protein</fullName>
    </recommendedName>
</protein>
<gene>
    <name evidence="7" type="ORF">P7K49_032181</name>
</gene>
<dbReference type="EMBL" id="JASSZA010000018">
    <property type="protein sequence ID" value="KAK2089515.1"/>
    <property type="molecule type" value="Genomic_DNA"/>
</dbReference>
<dbReference type="InterPro" id="IPR007951">
    <property type="entry name" value="KRTAP_PMG"/>
</dbReference>
<evidence type="ECO:0000256" key="6">
    <source>
        <dbReference type="RuleBase" id="RU369044"/>
    </source>
</evidence>
<keyword evidence="4 6" id="KW-0416">Keratin</keyword>
<keyword evidence="8" id="KW-1185">Reference proteome</keyword>
<dbReference type="Pfam" id="PF05287">
    <property type="entry name" value="PMG"/>
    <property type="match status" value="1"/>
</dbReference>
<evidence type="ECO:0000256" key="3">
    <source>
        <dbReference type="ARBA" id="ARBA00022737"/>
    </source>
</evidence>
<sequence>MTFKLRESFHYNSAELTSPVNMSFNCCSGNFSSRSCGGYLRYPGSSCGSSYPSNLVYSTDLCSPSTCQLGSSLYRGCQEACSEPTGCQTSCVESSPCQTSCYRPRTSVLFSPCQTTYSGPLGFGSSSCRPLGYGSRSCYSVGFGSSGFRSLGYGGCGFPSLGYGSGFCRPTYLASRSCPSSCYRPAYGSTFYRSAC</sequence>
<dbReference type="InterPro" id="IPR007659">
    <property type="entry name" value="Keratin_matx"/>
</dbReference>
<organism evidence="7 8">
    <name type="scientific">Saguinus oedipus</name>
    <name type="common">Cotton-top tamarin</name>
    <name type="synonym">Oedipomidas oedipus</name>
    <dbReference type="NCBI Taxonomy" id="9490"/>
    <lineage>
        <taxon>Eukaryota</taxon>
        <taxon>Metazoa</taxon>
        <taxon>Chordata</taxon>
        <taxon>Craniata</taxon>
        <taxon>Vertebrata</taxon>
        <taxon>Euteleostomi</taxon>
        <taxon>Mammalia</taxon>
        <taxon>Eutheria</taxon>
        <taxon>Euarchontoglires</taxon>
        <taxon>Primates</taxon>
        <taxon>Haplorrhini</taxon>
        <taxon>Platyrrhini</taxon>
        <taxon>Cebidae</taxon>
        <taxon>Callitrichinae</taxon>
        <taxon>Saguinus</taxon>
    </lineage>
</organism>
<name>A0ABQ9TYF7_SAGOE</name>
<reference evidence="7 8" key="1">
    <citation type="submission" date="2023-05" db="EMBL/GenBank/DDBJ databases">
        <title>B98-5 Cell Line De Novo Hybrid Assembly: An Optical Mapping Approach.</title>
        <authorList>
            <person name="Kananen K."/>
            <person name="Auerbach J.A."/>
            <person name="Kautto E."/>
            <person name="Blachly J.S."/>
        </authorList>
    </citation>
    <scope>NUCLEOTIDE SEQUENCE [LARGE SCALE GENOMIC DNA]</scope>
    <source>
        <strain evidence="7">B95-8</strain>
        <tissue evidence="7">Cell line</tissue>
    </source>
</reference>
<dbReference type="Proteomes" id="UP001266305">
    <property type="component" value="Unassembled WGS sequence"/>
</dbReference>
<evidence type="ECO:0000313" key="8">
    <source>
        <dbReference type="Proteomes" id="UP001266305"/>
    </source>
</evidence>
<evidence type="ECO:0000256" key="1">
    <source>
        <dbReference type="ARBA" id="ARBA00003327"/>
    </source>
</evidence>
<proteinExistence type="inferred from homology"/>
<dbReference type="PANTHER" id="PTHR23260:SF7">
    <property type="entry name" value="KERATIN-ASSOCIATED PROTEIN 26-1"/>
    <property type="match status" value="1"/>
</dbReference>
<evidence type="ECO:0000313" key="7">
    <source>
        <dbReference type="EMBL" id="KAK2089515.1"/>
    </source>
</evidence>
<evidence type="ECO:0000256" key="4">
    <source>
        <dbReference type="ARBA" id="ARBA00022744"/>
    </source>
</evidence>
<dbReference type="PANTHER" id="PTHR23260">
    <property type="entry name" value="KERATIN ASSOCIATED PROTEIN 3-3-RELATED"/>
    <property type="match status" value="1"/>
</dbReference>
<keyword evidence="3" id="KW-0677">Repeat</keyword>
<accession>A0ABQ9TYF7</accession>